<proteinExistence type="inferred from homology"/>
<dbReference type="Gene3D" id="1.10.10.10">
    <property type="entry name" value="Winged helix-like DNA-binding domain superfamily/Winged helix DNA-binding domain"/>
    <property type="match status" value="1"/>
</dbReference>
<dbReference type="EMBL" id="FMBM01000002">
    <property type="protein sequence ID" value="SCC80187.1"/>
    <property type="molecule type" value="Genomic_DNA"/>
</dbReference>
<evidence type="ECO:0000256" key="4">
    <source>
        <dbReference type="ARBA" id="ARBA00023163"/>
    </source>
</evidence>
<keyword evidence="9" id="KW-1185">Reference proteome</keyword>
<dbReference type="Pfam" id="PF00126">
    <property type="entry name" value="HTH_1"/>
    <property type="match status" value="1"/>
</dbReference>
<dbReference type="GO" id="GO:0003700">
    <property type="term" value="F:DNA-binding transcription factor activity"/>
    <property type="evidence" value="ECO:0007669"/>
    <property type="project" value="InterPro"/>
</dbReference>
<evidence type="ECO:0000259" key="5">
    <source>
        <dbReference type="PROSITE" id="PS50931"/>
    </source>
</evidence>
<keyword evidence="2" id="KW-0805">Transcription regulation</keyword>
<evidence type="ECO:0000313" key="8">
    <source>
        <dbReference type="Proteomes" id="UP000050497"/>
    </source>
</evidence>
<dbReference type="SUPFAM" id="SSF53850">
    <property type="entry name" value="Periplasmic binding protein-like II"/>
    <property type="match status" value="1"/>
</dbReference>
<evidence type="ECO:0000256" key="1">
    <source>
        <dbReference type="ARBA" id="ARBA00009437"/>
    </source>
</evidence>
<dbReference type="Proteomes" id="UP000182800">
    <property type="component" value="Unassembled WGS sequence"/>
</dbReference>
<dbReference type="Proteomes" id="UP000050497">
    <property type="component" value="Unassembled WGS sequence"/>
</dbReference>
<dbReference type="GO" id="GO:0006351">
    <property type="term" value="P:DNA-templated transcription"/>
    <property type="evidence" value="ECO:0007669"/>
    <property type="project" value="TreeGrafter"/>
</dbReference>
<protein>
    <submittedName>
        <fullName evidence="6">LysR family transcriptional regulator, glycine cleavage system transcriptional activator</fullName>
    </submittedName>
</protein>
<evidence type="ECO:0000256" key="3">
    <source>
        <dbReference type="ARBA" id="ARBA00023125"/>
    </source>
</evidence>
<dbReference type="PRINTS" id="PR00039">
    <property type="entry name" value="HTHLYSR"/>
</dbReference>
<gene>
    <name evidence="6" type="primary">gcvA-2</name>
    <name evidence="7" type="ORF">GA0071312_1333</name>
    <name evidence="6" type="ORF">HLUCCO17_05930</name>
</gene>
<keyword evidence="4" id="KW-0804">Transcription</keyword>
<dbReference type="Pfam" id="PF03466">
    <property type="entry name" value="LysR_substrate"/>
    <property type="match status" value="1"/>
</dbReference>
<dbReference type="PANTHER" id="PTHR30537:SF74">
    <property type="entry name" value="HTH-TYPE TRANSCRIPTIONAL REGULATOR TRPI"/>
    <property type="match status" value="1"/>
</dbReference>
<name>A0A0P7XW00_9HYPH</name>
<dbReference type="InterPro" id="IPR005119">
    <property type="entry name" value="LysR_subst-bd"/>
</dbReference>
<keyword evidence="3" id="KW-0238">DNA-binding</keyword>
<dbReference type="AlphaFoldDB" id="A0A0P7XW00"/>
<dbReference type="RefSeq" id="WP_074444309.1">
    <property type="nucleotide sequence ID" value="NZ_FMBM01000002.1"/>
</dbReference>
<comment type="caution">
    <text evidence="6">The sequence shown here is derived from an EMBL/GenBank/DDBJ whole genome shotgun (WGS) entry which is preliminary data.</text>
</comment>
<reference evidence="7 9" key="2">
    <citation type="submission" date="2016-08" db="EMBL/GenBank/DDBJ databases">
        <authorList>
            <person name="Varghese N."/>
            <person name="Submissions Spin"/>
        </authorList>
    </citation>
    <scope>NUCLEOTIDE SEQUENCE [LARGE SCALE GENOMIC DNA]</scope>
    <source>
        <strain evidence="7 9">HL-109</strain>
    </source>
</reference>
<dbReference type="EMBL" id="LJSX01000006">
    <property type="protein sequence ID" value="KPQ11726.1"/>
    <property type="molecule type" value="Genomic_DNA"/>
</dbReference>
<dbReference type="InterPro" id="IPR036390">
    <property type="entry name" value="WH_DNA-bd_sf"/>
</dbReference>
<organism evidence="6 8">
    <name type="scientific">Saliniramus fredricksonii</name>
    <dbReference type="NCBI Taxonomy" id="1653334"/>
    <lineage>
        <taxon>Bacteria</taxon>
        <taxon>Pseudomonadati</taxon>
        <taxon>Pseudomonadota</taxon>
        <taxon>Alphaproteobacteria</taxon>
        <taxon>Hyphomicrobiales</taxon>
        <taxon>Salinarimonadaceae</taxon>
        <taxon>Saliniramus</taxon>
    </lineage>
</organism>
<evidence type="ECO:0000313" key="6">
    <source>
        <dbReference type="EMBL" id="KPQ11726.1"/>
    </source>
</evidence>
<dbReference type="GO" id="GO:0043565">
    <property type="term" value="F:sequence-specific DNA binding"/>
    <property type="evidence" value="ECO:0007669"/>
    <property type="project" value="TreeGrafter"/>
</dbReference>
<dbReference type="Gene3D" id="3.40.190.10">
    <property type="entry name" value="Periplasmic binding protein-like II"/>
    <property type="match status" value="2"/>
</dbReference>
<sequence length="291" mass="32333">MRQLPILRALQTFEAAARYPSFSAAAAALGMTHGAISHQIRALEDWLGKKVFDRRGNGVVLNADGQRLYQVCSQSFSMLEQEVHQIRTSTHEPVLSIGCSTTLLSYWLLPRIDKFLEAKPDVSLRFQTRSDISALTSRYIDVLITSDPVSPLTGIHATRLGNARIGPVCAPDRCPIPRQPHDITDMPLLHASSRLDAWEEWADEAGIGLRKRKMLIFETLSLSIEAACSGLGFAMTPDFVVRSELERGRLIAPLGFLAVERTTWLYMRESDTQSGSVPAFRNWLIENAALG</sequence>
<dbReference type="PANTHER" id="PTHR30537">
    <property type="entry name" value="HTH-TYPE TRANSCRIPTIONAL REGULATOR"/>
    <property type="match status" value="1"/>
</dbReference>
<dbReference type="STRING" id="1653334.GA0071312_1333"/>
<feature type="domain" description="HTH lysR-type" evidence="5">
    <location>
        <begin position="5"/>
        <end position="62"/>
    </location>
</feature>
<evidence type="ECO:0000313" key="9">
    <source>
        <dbReference type="Proteomes" id="UP000182800"/>
    </source>
</evidence>
<evidence type="ECO:0000256" key="2">
    <source>
        <dbReference type="ARBA" id="ARBA00023015"/>
    </source>
</evidence>
<evidence type="ECO:0000313" key="7">
    <source>
        <dbReference type="EMBL" id="SCC80187.1"/>
    </source>
</evidence>
<accession>A0A0P7XW00</accession>
<reference evidence="6 8" key="1">
    <citation type="submission" date="2015-09" db="EMBL/GenBank/DDBJ databases">
        <title>Identification and resolution of microdiversity through metagenomic sequencing of parallel consortia.</title>
        <authorList>
            <person name="Nelson W.C."/>
            <person name="Romine M.F."/>
            <person name="Lindemann S.R."/>
        </authorList>
    </citation>
    <scope>NUCLEOTIDE SEQUENCE [LARGE SCALE GENOMIC DNA]</scope>
    <source>
        <strain evidence="6">HL-109</strain>
    </source>
</reference>
<dbReference type="InterPro" id="IPR000847">
    <property type="entry name" value="LysR_HTH_N"/>
</dbReference>
<dbReference type="PROSITE" id="PS50931">
    <property type="entry name" value="HTH_LYSR"/>
    <property type="match status" value="1"/>
</dbReference>
<dbReference type="SUPFAM" id="SSF46785">
    <property type="entry name" value="Winged helix' DNA-binding domain"/>
    <property type="match status" value="1"/>
</dbReference>
<dbReference type="OrthoDB" id="9793571at2"/>
<dbReference type="InterPro" id="IPR058163">
    <property type="entry name" value="LysR-type_TF_proteobact-type"/>
</dbReference>
<dbReference type="InterPro" id="IPR036388">
    <property type="entry name" value="WH-like_DNA-bd_sf"/>
</dbReference>
<comment type="similarity">
    <text evidence="1">Belongs to the LysR transcriptional regulatory family.</text>
</comment>